<dbReference type="AlphaFoldDB" id="A0A1G6VR06"/>
<feature type="region of interest" description="Disordered" evidence="1">
    <location>
        <begin position="1"/>
        <end position="21"/>
    </location>
</feature>
<dbReference type="STRING" id="1190417.SAMN05660690_4554"/>
<proteinExistence type="predicted"/>
<dbReference type="Gene3D" id="3.40.50.1820">
    <property type="entry name" value="alpha/beta hydrolase"/>
    <property type="match status" value="1"/>
</dbReference>
<dbReference type="Pfam" id="PF01738">
    <property type="entry name" value="DLH"/>
    <property type="match status" value="1"/>
</dbReference>
<evidence type="ECO:0000313" key="4">
    <source>
        <dbReference type="Proteomes" id="UP000199416"/>
    </source>
</evidence>
<reference evidence="4" key="1">
    <citation type="submission" date="2016-10" db="EMBL/GenBank/DDBJ databases">
        <authorList>
            <person name="Varghese N."/>
            <person name="Submissions S."/>
        </authorList>
    </citation>
    <scope>NUCLEOTIDE SEQUENCE [LARGE SCALE GENOMIC DNA]</scope>
    <source>
        <strain evidence="4">DSM 45421</strain>
    </source>
</reference>
<organism evidence="3 4">
    <name type="scientific">Geodermatophilus telluris</name>
    <dbReference type="NCBI Taxonomy" id="1190417"/>
    <lineage>
        <taxon>Bacteria</taxon>
        <taxon>Bacillati</taxon>
        <taxon>Actinomycetota</taxon>
        <taxon>Actinomycetes</taxon>
        <taxon>Geodermatophilales</taxon>
        <taxon>Geodermatophilaceae</taxon>
        <taxon>Geodermatophilus</taxon>
    </lineage>
</organism>
<feature type="domain" description="Dienelactone hydrolase" evidence="2">
    <location>
        <begin position="39"/>
        <end position="247"/>
    </location>
</feature>
<dbReference type="RefSeq" id="WP_091369335.1">
    <property type="nucleotide sequence ID" value="NZ_FMZF01000009.1"/>
</dbReference>
<dbReference type="EMBL" id="FMZF01000009">
    <property type="protein sequence ID" value="SDD55964.1"/>
    <property type="molecule type" value="Genomic_DNA"/>
</dbReference>
<sequence>MCHDPSSRPPAPPRAGGEVGPTDLFVLTAADGTRSSAAFAGPADPAAATAGVVVLPDIRGLHPYYVALAERFAEAGVPALAIDWFGRTAGLADGGTRDGDFDWQTHVPQTTPGGIDADLTAAVAELRRRTRPDLPVVTVGFCFGGSHSWRQSGGDLDVAACAGFYGRPVMVGDAASRARRPTLMLIAGADAATPVEDQLALAGTMRAAGADVETAVYDGAPHSFFDRAAPEWEDACRDAWDRLLALVDRAGGAAS</sequence>
<accession>A0A1G6VR06</accession>
<name>A0A1G6VR06_9ACTN</name>
<dbReference type="OrthoDB" id="188362at2"/>
<dbReference type="InterPro" id="IPR029058">
    <property type="entry name" value="AB_hydrolase_fold"/>
</dbReference>
<keyword evidence="4" id="KW-1185">Reference proteome</keyword>
<dbReference type="PANTHER" id="PTHR46623:SF6">
    <property type="entry name" value="ALPHA_BETA-HYDROLASES SUPERFAMILY PROTEIN"/>
    <property type="match status" value="1"/>
</dbReference>
<gene>
    <name evidence="3" type="ORF">SAMN05660690_4554</name>
</gene>
<dbReference type="InterPro" id="IPR002925">
    <property type="entry name" value="Dienelactn_hydro"/>
</dbReference>
<dbReference type="GO" id="GO:0016787">
    <property type="term" value="F:hydrolase activity"/>
    <property type="evidence" value="ECO:0007669"/>
    <property type="project" value="InterPro"/>
</dbReference>
<evidence type="ECO:0000313" key="3">
    <source>
        <dbReference type="EMBL" id="SDD55964.1"/>
    </source>
</evidence>
<protein>
    <submittedName>
        <fullName evidence="3">Carboxymethylenebutenolidase</fullName>
    </submittedName>
</protein>
<dbReference type="PANTHER" id="PTHR46623">
    <property type="entry name" value="CARBOXYMETHYLENEBUTENOLIDASE-RELATED"/>
    <property type="match status" value="1"/>
</dbReference>
<dbReference type="InterPro" id="IPR051049">
    <property type="entry name" value="Dienelactone_hydrolase-like"/>
</dbReference>
<dbReference type="SUPFAM" id="SSF53474">
    <property type="entry name" value="alpha/beta-Hydrolases"/>
    <property type="match status" value="1"/>
</dbReference>
<evidence type="ECO:0000256" key="1">
    <source>
        <dbReference type="SAM" id="MobiDB-lite"/>
    </source>
</evidence>
<evidence type="ECO:0000259" key="2">
    <source>
        <dbReference type="Pfam" id="PF01738"/>
    </source>
</evidence>
<dbReference type="Proteomes" id="UP000199416">
    <property type="component" value="Unassembled WGS sequence"/>
</dbReference>